<dbReference type="AlphaFoldDB" id="A0A5C4SZ58"/>
<dbReference type="GO" id="GO:0043565">
    <property type="term" value="F:sequence-specific DNA binding"/>
    <property type="evidence" value="ECO:0007669"/>
    <property type="project" value="InterPro"/>
</dbReference>
<gene>
    <name evidence="5" type="ORF">FE784_33735</name>
</gene>
<accession>A0A5C4SZ58</accession>
<keyword evidence="2" id="KW-0238">DNA-binding</keyword>
<proteinExistence type="predicted"/>
<organism evidence="5 6">
    <name type="scientific">Paenibacillus hemerocallicola</name>
    <dbReference type="NCBI Taxonomy" id="1172614"/>
    <lineage>
        <taxon>Bacteria</taxon>
        <taxon>Bacillati</taxon>
        <taxon>Bacillota</taxon>
        <taxon>Bacilli</taxon>
        <taxon>Bacillales</taxon>
        <taxon>Paenibacillaceae</taxon>
        <taxon>Paenibacillus</taxon>
    </lineage>
</organism>
<dbReference type="PANTHER" id="PTHR43280">
    <property type="entry name" value="ARAC-FAMILY TRANSCRIPTIONAL REGULATOR"/>
    <property type="match status" value="1"/>
</dbReference>
<dbReference type="GO" id="GO:0003700">
    <property type="term" value="F:DNA-binding transcription factor activity"/>
    <property type="evidence" value="ECO:0007669"/>
    <property type="project" value="InterPro"/>
</dbReference>
<dbReference type="InterPro" id="IPR009057">
    <property type="entry name" value="Homeodomain-like_sf"/>
</dbReference>
<dbReference type="PRINTS" id="PR00032">
    <property type="entry name" value="HTHARAC"/>
</dbReference>
<reference evidence="5 6" key="1">
    <citation type="submission" date="2019-05" db="EMBL/GenBank/DDBJ databases">
        <title>We sequenced the genome of Paenibacillus hemerocallicola KCTC 33185 for further insight into its adaptation and study the phylogeny of Paenibacillus.</title>
        <authorList>
            <person name="Narsing Rao M.P."/>
        </authorList>
    </citation>
    <scope>NUCLEOTIDE SEQUENCE [LARGE SCALE GENOMIC DNA]</scope>
    <source>
        <strain evidence="5 6">KCTC 33185</strain>
    </source>
</reference>
<dbReference type="Gene3D" id="1.10.10.60">
    <property type="entry name" value="Homeodomain-like"/>
    <property type="match status" value="2"/>
</dbReference>
<keyword evidence="3" id="KW-0804">Transcription</keyword>
<comment type="caution">
    <text evidence="5">The sequence shown here is derived from an EMBL/GenBank/DDBJ whole genome shotgun (WGS) entry which is preliminary data.</text>
</comment>
<dbReference type="SUPFAM" id="SSF46689">
    <property type="entry name" value="Homeodomain-like"/>
    <property type="match status" value="2"/>
</dbReference>
<dbReference type="PROSITE" id="PS00041">
    <property type="entry name" value="HTH_ARAC_FAMILY_1"/>
    <property type="match status" value="1"/>
</dbReference>
<evidence type="ECO:0000259" key="4">
    <source>
        <dbReference type="PROSITE" id="PS01124"/>
    </source>
</evidence>
<dbReference type="InterPro" id="IPR020449">
    <property type="entry name" value="Tscrpt_reg_AraC-type_HTH"/>
</dbReference>
<evidence type="ECO:0000256" key="3">
    <source>
        <dbReference type="ARBA" id="ARBA00023163"/>
    </source>
</evidence>
<dbReference type="Proteomes" id="UP000307943">
    <property type="component" value="Unassembled WGS sequence"/>
</dbReference>
<protein>
    <submittedName>
        <fullName evidence="5">Helix-turn-helix transcriptional regulator</fullName>
    </submittedName>
</protein>
<dbReference type="EMBL" id="VDCQ01000071">
    <property type="protein sequence ID" value="TNJ61850.1"/>
    <property type="molecule type" value="Genomic_DNA"/>
</dbReference>
<dbReference type="PANTHER" id="PTHR43280:SF30">
    <property type="entry name" value="MMSAB OPERON REGULATORY PROTEIN"/>
    <property type="match status" value="1"/>
</dbReference>
<dbReference type="Pfam" id="PF12833">
    <property type="entry name" value="HTH_18"/>
    <property type="match status" value="1"/>
</dbReference>
<dbReference type="InterPro" id="IPR018060">
    <property type="entry name" value="HTH_AraC"/>
</dbReference>
<keyword evidence="1" id="KW-0805">Transcription regulation</keyword>
<dbReference type="InterPro" id="IPR018062">
    <property type="entry name" value="HTH_AraC-typ_CS"/>
</dbReference>
<feature type="domain" description="HTH araC/xylS-type" evidence="4">
    <location>
        <begin position="45"/>
        <end position="143"/>
    </location>
</feature>
<name>A0A5C4SZ58_9BACL</name>
<evidence type="ECO:0000313" key="5">
    <source>
        <dbReference type="EMBL" id="TNJ61850.1"/>
    </source>
</evidence>
<dbReference type="OrthoDB" id="625043at2"/>
<evidence type="ECO:0000256" key="2">
    <source>
        <dbReference type="ARBA" id="ARBA00023125"/>
    </source>
</evidence>
<evidence type="ECO:0000313" key="6">
    <source>
        <dbReference type="Proteomes" id="UP000307943"/>
    </source>
</evidence>
<evidence type="ECO:0000256" key="1">
    <source>
        <dbReference type="ARBA" id="ARBA00023015"/>
    </source>
</evidence>
<dbReference type="PROSITE" id="PS01124">
    <property type="entry name" value="HTH_ARAC_FAMILY_2"/>
    <property type="match status" value="1"/>
</dbReference>
<dbReference type="SMART" id="SM00342">
    <property type="entry name" value="HTH_ARAC"/>
    <property type="match status" value="1"/>
</dbReference>
<sequence length="277" mass="32170">MDRLWQQEKGLEHLQVKSLFYGFVHELLRQLSASGSAGSSPDLVTQAMRYIHEHYEQAIAMEDLAQLLDCSVSYMSRVFKAQVGTSPNDYLIQVRIGHARKRLASSEWSLQKIALSVGYSDVYYFSRLFKKQTGLSPVQYRKRVAKEREVQHNPFASSPSSIAPEDLFPYSGTDNENHYYEKGEIEAAMYRTRKPSMAAVMLLCLTLFLSACQREGTRRAMPMRDRRRELRLRHKMKRPLGTTATRQQRRECSNICMERRLFRNSPSGLLRLFIWDS</sequence>
<keyword evidence="6" id="KW-1185">Reference proteome</keyword>